<dbReference type="KEGG" id="tbd:Tbd_1950"/>
<gene>
    <name evidence="1" type="ordered locus">Tbd_1950</name>
</gene>
<name>Q3SHI3_THIDA</name>
<dbReference type="STRING" id="292415.Tbd_1950"/>
<keyword evidence="2" id="KW-1185">Reference proteome</keyword>
<dbReference type="AlphaFoldDB" id="Q3SHI3"/>
<dbReference type="HOGENOM" id="CLU_155303_0_0_4"/>
<organism evidence="1 2">
    <name type="scientific">Thiobacillus denitrificans (strain ATCC 25259 / T1)</name>
    <dbReference type="NCBI Taxonomy" id="292415"/>
    <lineage>
        <taxon>Bacteria</taxon>
        <taxon>Pseudomonadati</taxon>
        <taxon>Pseudomonadota</taxon>
        <taxon>Betaproteobacteria</taxon>
        <taxon>Nitrosomonadales</taxon>
        <taxon>Thiobacillaceae</taxon>
        <taxon>Thiobacillus</taxon>
    </lineage>
</organism>
<proteinExistence type="predicted"/>
<dbReference type="Proteomes" id="UP000008291">
    <property type="component" value="Chromosome"/>
</dbReference>
<dbReference type="RefSeq" id="WP_011312462.1">
    <property type="nucleotide sequence ID" value="NC_007404.1"/>
</dbReference>
<reference evidence="1 2" key="1">
    <citation type="journal article" date="2006" name="J. Bacteriol.">
        <title>The genome sequence of the obligately chemolithoautotrophic, facultatively anaerobic bacterium Thiobacillus denitrificans.</title>
        <authorList>
            <person name="Beller H.R."/>
            <person name="Chain P.S."/>
            <person name="Letain T.E."/>
            <person name="Chakicherla A."/>
            <person name="Larimer F.W."/>
            <person name="Richardson P.M."/>
            <person name="Coleman M.A."/>
            <person name="Wood A.P."/>
            <person name="Kelly D.P."/>
        </authorList>
    </citation>
    <scope>NUCLEOTIDE SEQUENCE [LARGE SCALE GENOMIC DNA]</scope>
    <source>
        <strain evidence="1 2">ATCC 25259</strain>
    </source>
</reference>
<sequence>MSRNTIRIRASFSFKGEACEPEARIDLDACLGEPGVAPDFYRRLARAAGIDPGSYLYEVFESHPLSFSDATGVAARHCGDGDFDWRRFEQDARDARDWHVARRVAESVIGARDWEADATLKAALLAVFRAGKSPAA</sequence>
<dbReference type="EMBL" id="CP000116">
    <property type="protein sequence ID" value="AAZ97903.1"/>
    <property type="molecule type" value="Genomic_DNA"/>
</dbReference>
<accession>Q3SHI3</accession>
<protein>
    <submittedName>
        <fullName evidence="1">Uncharacterized protein</fullName>
    </submittedName>
</protein>
<evidence type="ECO:0000313" key="1">
    <source>
        <dbReference type="EMBL" id="AAZ97903.1"/>
    </source>
</evidence>
<evidence type="ECO:0000313" key="2">
    <source>
        <dbReference type="Proteomes" id="UP000008291"/>
    </source>
</evidence>